<dbReference type="SUPFAM" id="SSF53223">
    <property type="entry name" value="Aminoacid dehydrogenase-like, N-terminal domain"/>
    <property type="match status" value="1"/>
</dbReference>
<accession>A0A284R3M4</accession>
<proteinExistence type="predicted"/>
<organism evidence="1 2">
    <name type="scientific">Armillaria ostoyae</name>
    <name type="common">Armillaria root rot fungus</name>
    <dbReference type="NCBI Taxonomy" id="47428"/>
    <lineage>
        <taxon>Eukaryota</taxon>
        <taxon>Fungi</taxon>
        <taxon>Dikarya</taxon>
        <taxon>Basidiomycota</taxon>
        <taxon>Agaricomycotina</taxon>
        <taxon>Agaricomycetes</taxon>
        <taxon>Agaricomycetidae</taxon>
        <taxon>Agaricales</taxon>
        <taxon>Marasmiineae</taxon>
        <taxon>Physalacriaceae</taxon>
        <taxon>Armillaria</taxon>
    </lineage>
</organism>
<dbReference type="GO" id="GO:0004764">
    <property type="term" value="F:shikimate 3-dehydrogenase (NADP+) activity"/>
    <property type="evidence" value="ECO:0007669"/>
    <property type="project" value="InterPro"/>
</dbReference>
<dbReference type="EMBL" id="FUEG01000004">
    <property type="protein sequence ID" value="SJL03298.1"/>
    <property type="molecule type" value="Genomic_DNA"/>
</dbReference>
<dbReference type="OrthoDB" id="204377at2759"/>
<dbReference type="InterPro" id="IPR022893">
    <property type="entry name" value="Shikimate_DH_fam"/>
</dbReference>
<dbReference type="OMA" id="DSILYRM"/>
<dbReference type="AlphaFoldDB" id="A0A284R3M4"/>
<dbReference type="InterPro" id="IPR036291">
    <property type="entry name" value="NAD(P)-bd_dom_sf"/>
</dbReference>
<dbReference type="STRING" id="47428.A0A284R3M4"/>
<name>A0A284R3M4_ARMOS</name>
<dbReference type="InterPro" id="IPR046346">
    <property type="entry name" value="Aminoacid_DH-like_N_sf"/>
</dbReference>
<dbReference type="Proteomes" id="UP000219338">
    <property type="component" value="Unassembled WGS sequence"/>
</dbReference>
<dbReference type="Gene3D" id="3.40.50.10860">
    <property type="entry name" value="Leucine Dehydrogenase, chain A, domain 1"/>
    <property type="match status" value="1"/>
</dbReference>
<dbReference type="PANTHER" id="PTHR21089:SF1">
    <property type="entry name" value="BIFUNCTIONAL 3-DEHYDROQUINATE DEHYDRATASE_SHIKIMATE DEHYDROGENASE, CHLOROPLASTIC"/>
    <property type="match status" value="1"/>
</dbReference>
<dbReference type="SUPFAM" id="SSF51735">
    <property type="entry name" value="NAD(P)-binding Rossmann-fold domains"/>
    <property type="match status" value="1"/>
</dbReference>
<keyword evidence="2" id="KW-1185">Reference proteome</keyword>
<evidence type="ECO:0000313" key="2">
    <source>
        <dbReference type="Proteomes" id="UP000219338"/>
    </source>
</evidence>
<sequence length="251" mass="26703">MKAEDFIAGAVTMPLKLPVLAKMDSIDDLARVVGAVNTITVTTDKKLVVSNTDAAGIRDALEESSETGRNVPGMVIGAGGASRAAIYALLGYLDCSAVYLVNRDSEKTKQVVAEMVASRFADAKQTIIVVESVEQAKTSEAPLYVVGCIPNNTPATEGERTARAMADNLFRTERPGGFLDMSVVVSAPSRGWVTIDGIEVLGLQLLEQWRLWLGPKVLLPAHAARQLMRDLAIGSASLNDSSSIGLFNQTP</sequence>
<evidence type="ECO:0000313" key="1">
    <source>
        <dbReference type="EMBL" id="SJL03298.1"/>
    </source>
</evidence>
<dbReference type="PANTHER" id="PTHR21089">
    <property type="entry name" value="SHIKIMATE DEHYDROGENASE"/>
    <property type="match status" value="1"/>
</dbReference>
<gene>
    <name evidence="1" type="ORF">ARMOST_06651</name>
</gene>
<protein>
    <submittedName>
        <fullName evidence="1">Uncharacterized protein</fullName>
    </submittedName>
</protein>
<reference evidence="2" key="1">
    <citation type="journal article" date="2017" name="Nat. Ecol. Evol.">
        <title>Genome expansion and lineage-specific genetic innovations in the forest pathogenic fungi Armillaria.</title>
        <authorList>
            <person name="Sipos G."/>
            <person name="Prasanna A.N."/>
            <person name="Walter M.C."/>
            <person name="O'Connor E."/>
            <person name="Balint B."/>
            <person name="Krizsan K."/>
            <person name="Kiss B."/>
            <person name="Hess J."/>
            <person name="Varga T."/>
            <person name="Slot J."/>
            <person name="Riley R."/>
            <person name="Boka B."/>
            <person name="Rigling D."/>
            <person name="Barry K."/>
            <person name="Lee J."/>
            <person name="Mihaltcheva S."/>
            <person name="LaButti K."/>
            <person name="Lipzen A."/>
            <person name="Waldron R."/>
            <person name="Moloney N.M."/>
            <person name="Sperisen C."/>
            <person name="Kredics L."/>
            <person name="Vagvoelgyi C."/>
            <person name="Patrignani A."/>
            <person name="Fitzpatrick D."/>
            <person name="Nagy I."/>
            <person name="Doyle S."/>
            <person name="Anderson J.B."/>
            <person name="Grigoriev I.V."/>
            <person name="Gueldener U."/>
            <person name="Muensterkoetter M."/>
            <person name="Nagy L.G."/>
        </authorList>
    </citation>
    <scope>NUCLEOTIDE SEQUENCE [LARGE SCALE GENOMIC DNA]</scope>
    <source>
        <strain evidence="2">C18/9</strain>
    </source>
</reference>
<dbReference type="GO" id="GO:0009423">
    <property type="term" value="P:chorismate biosynthetic process"/>
    <property type="evidence" value="ECO:0007669"/>
    <property type="project" value="TreeGrafter"/>
</dbReference>
<dbReference type="GO" id="GO:0019632">
    <property type="term" value="P:shikimate metabolic process"/>
    <property type="evidence" value="ECO:0007669"/>
    <property type="project" value="TreeGrafter"/>
</dbReference>
<dbReference type="Gene3D" id="3.40.50.720">
    <property type="entry name" value="NAD(P)-binding Rossmann-like Domain"/>
    <property type="match status" value="1"/>
</dbReference>